<dbReference type="Proteomes" id="UP000028725">
    <property type="component" value="Unassembled WGS sequence"/>
</dbReference>
<dbReference type="EMBL" id="JMCB01000009">
    <property type="protein sequence ID" value="KFE66885.1"/>
    <property type="molecule type" value="Genomic_DNA"/>
</dbReference>
<reference evidence="3 4" key="1">
    <citation type="submission" date="2014-04" db="EMBL/GenBank/DDBJ databases">
        <title>Genome assembly of Hyalangium minutum DSM 14724.</title>
        <authorList>
            <person name="Sharma G."/>
            <person name="Subramanian S."/>
        </authorList>
    </citation>
    <scope>NUCLEOTIDE SEQUENCE [LARGE SCALE GENOMIC DNA]</scope>
    <source>
        <strain evidence="3 4">DSM 14724</strain>
    </source>
</reference>
<evidence type="ECO:0000313" key="3">
    <source>
        <dbReference type="EMBL" id="KFE66885.1"/>
    </source>
</evidence>
<accession>A0A085WGS2</accession>
<comment type="caution">
    <text evidence="3">The sequence shown here is derived from an EMBL/GenBank/DDBJ whole genome shotgun (WGS) entry which is preliminary data.</text>
</comment>
<evidence type="ECO:0000259" key="2">
    <source>
        <dbReference type="Pfam" id="PF13360"/>
    </source>
</evidence>
<protein>
    <recommendedName>
        <fullName evidence="2">Pyrrolo-quinoline quinone repeat domain-containing protein</fullName>
    </recommendedName>
</protein>
<evidence type="ECO:0000313" key="4">
    <source>
        <dbReference type="Proteomes" id="UP000028725"/>
    </source>
</evidence>
<dbReference type="PATRIC" id="fig|394096.3.peg.5126"/>
<sequence>MDSIALELHGVNLLTGAVEEPLAEVVPALVGAVAALRAGKRRLAQVSLPEASLELVLRRAGVEVELSVASLGRPARLLRPPVRVELDELSEAAQGCAKGFLADISQASPRGLPSSLTKGLKESLRLLGAPVSLKKEAPPEPFTVRVEPTEDPGFGFELKDPTDLLRSHEKGQGTALGSLLCSGEVWLKLAGRAQAWKAAGPPFLTALELSRQAGELARAVELGEKSFSFELGGVRPAFTLELDKGKGRLGPGTSVAVDGTALAAAMFHLGQALALAIAERDRSQSNNPYLVELTERCREGLSHLRGPVQPPEGAGEARGKGRTSRRTGRPLPVPGRLRRLRFEKRWEQRGLEGAESGQLMLGRQGPVFCSKEQALALARKDGQELWRREASQGVAATADGYVVTADGDRVLCFISAGKSARWLHDHDGLPLGPQLLRQDGLLVTLSEQRTVLAFAEVAGREVWRLAPAKTQRSWLALQGHRALVATDSGYLYGVDMADGQVRYRMRAGVPFQGTPVAWGKRFVTLLGRGDHHALLMADAHSGDVTWTCELPIALPSAPLPARTRVYVAGEKDREGVLVCVDARGKQLWERPLHLGAGPFALTALPRGVIVTSASGAAARVSTSGELEWRVGAVGEPLARALPAKVSRGVVLIPGEQVRAVEPRGGQVLAEVRAGAGLVGLQVDARLGLYFLDEAGTLTAYQLTSHFAVVEG</sequence>
<dbReference type="PANTHER" id="PTHR34512:SF30">
    <property type="entry name" value="OUTER MEMBRANE PROTEIN ASSEMBLY FACTOR BAMB"/>
    <property type="match status" value="1"/>
</dbReference>
<dbReference type="SUPFAM" id="SSF50998">
    <property type="entry name" value="Quinoprotein alcohol dehydrogenase-like"/>
    <property type="match status" value="1"/>
</dbReference>
<gene>
    <name evidence="3" type="ORF">DB31_9099</name>
</gene>
<dbReference type="Pfam" id="PF13360">
    <property type="entry name" value="PQQ_2"/>
    <property type="match status" value="1"/>
</dbReference>
<dbReference type="STRING" id="394096.DB31_9099"/>
<dbReference type="InterPro" id="IPR015943">
    <property type="entry name" value="WD40/YVTN_repeat-like_dom_sf"/>
</dbReference>
<dbReference type="InterPro" id="IPR011047">
    <property type="entry name" value="Quinoprotein_ADH-like_sf"/>
</dbReference>
<proteinExistence type="predicted"/>
<dbReference type="Gene3D" id="2.130.10.10">
    <property type="entry name" value="YVTN repeat-like/Quinoprotein amine dehydrogenase"/>
    <property type="match status" value="1"/>
</dbReference>
<keyword evidence="4" id="KW-1185">Reference proteome</keyword>
<organism evidence="3 4">
    <name type="scientific">Hyalangium minutum</name>
    <dbReference type="NCBI Taxonomy" id="394096"/>
    <lineage>
        <taxon>Bacteria</taxon>
        <taxon>Pseudomonadati</taxon>
        <taxon>Myxococcota</taxon>
        <taxon>Myxococcia</taxon>
        <taxon>Myxococcales</taxon>
        <taxon>Cystobacterineae</taxon>
        <taxon>Archangiaceae</taxon>
        <taxon>Hyalangium</taxon>
    </lineage>
</organism>
<name>A0A085WGS2_9BACT</name>
<dbReference type="InterPro" id="IPR002372">
    <property type="entry name" value="PQQ_rpt_dom"/>
</dbReference>
<evidence type="ECO:0000256" key="1">
    <source>
        <dbReference type="SAM" id="MobiDB-lite"/>
    </source>
</evidence>
<feature type="domain" description="Pyrrolo-quinoline quinone repeat" evidence="2">
    <location>
        <begin position="449"/>
        <end position="549"/>
    </location>
</feature>
<dbReference type="PANTHER" id="PTHR34512">
    <property type="entry name" value="CELL SURFACE PROTEIN"/>
    <property type="match status" value="1"/>
</dbReference>
<feature type="region of interest" description="Disordered" evidence="1">
    <location>
        <begin position="303"/>
        <end position="333"/>
    </location>
</feature>
<dbReference type="AlphaFoldDB" id="A0A085WGS2"/>